<proteinExistence type="predicted"/>
<dbReference type="AlphaFoldDB" id="A0A0J6FE03"/>
<dbReference type="VEuPathDB" id="FungiDB:CPAG_07648"/>
<sequence>MADDRASLRRQIERQRIRFRLSVDEWPLAHLETFQKGATRTSTRCRTRRKITFSY</sequence>
<evidence type="ECO:0000313" key="1">
    <source>
        <dbReference type="EMBL" id="KMM71341.1"/>
    </source>
</evidence>
<dbReference type="EMBL" id="DS268113">
    <property type="protein sequence ID" value="KMM71341.1"/>
    <property type="molecule type" value="Genomic_DNA"/>
</dbReference>
<accession>A0A0J6FE03</accession>
<evidence type="ECO:0000313" key="2">
    <source>
        <dbReference type="Proteomes" id="UP000054567"/>
    </source>
</evidence>
<name>A0A0J6FE03_COCPO</name>
<reference evidence="2" key="3">
    <citation type="journal article" date="2010" name="Genome Res.">
        <title>Population genomic sequencing of Coccidioides fungi reveals recent hybridization and transposon control.</title>
        <authorList>
            <person name="Neafsey D.E."/>
            <person name="Barker B.M."/>
            <person name="Sharpton T.J."/>
            <person name="Stajich J.E."/>
            <person name="Park D.J."/>
            <person name="Whiston E."/>
            <person name="Hung C.-Y."/>
            <person name="McMahan C."/>
            <person name="White J."/>
            <person name="Sykes S."/>
            <person name="Heiman D."/>
            <person name="Young S."/>
            <person name="Zeng Q."/>
            <person name="Abouelleil A."/>
            <person name="Aftuck L."/>
            <person name="Bessette D."/>
            <person name="Brown A."/>
            <person name="FitzGerald M."/>
            <person name="Lui A."/>
            <person name="Macdonald J.P."/>
            <person name="Priest M."/>
            <person name="Orbach M.J."/>
            <person name="Galgiani J.N."/>
            <person name="Kirkland T.N."/>
            <person name="Cole G.T."/>
            <person name="Birren B.W."/>
            <person name="Henn M.R."/>
            <person name="Taylor J.W."/>
            <person name="Rounsley S.D."/>
        </authorList>
    </citation>
    <scope>NUCLEOTIDE SEQUENCE [LARGE SCALE GENOMIC DNA]</scope>
    <source>
        <strain evidence="2">RMSCC 3488</strain>
    </source>
</reference>
<dbReference type="Proteomes" id="UP000054567">
    <property type="component" value="Unassembled WGS sequence"/>
</dbReference>
<organism evidence="1 2">
    <name type="scientific">Coccidioides posadasii RMSCC 3488</name>
    <dbReference type="NCBI Taxonomy" id="454284"/>
    <lineage>
        <taxon>Eukaryota</taxon>
        <taxon>Fungi</taxon>
        <taxon>Dikarya</taxon>
        <taxon>Ascomycota</taxon>
        <taxon>Pezizomycotina</taxon>
        <taxon>Eurotiomycetes</taxon>
        <taxon>Eurotiomycetidae</taxon>
        <taxon>Onygenales</taxon>
        <taxon>Onygenaceae</taxon>
        <taxon>Coccidioides</taxon>
    </lineage>
</organism>
<protein>
    <submittedName>
        <fullName evidence="1">Uncharacterized protein</fullName>
    </submittedName>
</protein>
<gene>
    <name evidence="1" type="ORF">CPAG_07648</name>
</gene>
<reference evidence="2" key="2">
    <citation type="journal article" date="2009" name="Genome Res.">
        <title>Comparative genomic analyses of the human fungal pathogens Coccidioides and their relatives.</title>
        <authorList>
            <person name="Sharpton T.J."/>
            <person name="Stajich J.E."/>
            <person name="Rounsley S.D."/>
            <person name="Gardner M.J."/>
            <person name="Wortman J.R."/>
            <person name="Jordar V.S."/>
            <person name="Maiti R."/>
            <person name="Kodira C.D."/>
            <person name="Neafsey D.E."/>
            <person name="Zeng Q."/>
            <person name="Hung C.-Y."/>
            <person name="McMahan C."/>
            <person name="Muszewska A."/>
            <person name="Grynberg M."/>
            <person name="Mandel M.A."/>
            <person name="Kellner E.M."/>
            <person name="Barker B.M."/>
            <person name="Galgiani J.N."/>
            <person name="Orbach M.J."/>
            <person name="Kirkland T.N."/>
            <person name="Cole G.T."/>
            <person name="Henn M.R."/>
            <person name="Birren B.W."/>
            <person name="Taylor J.W."/>
        </authorList>
    </citation>
    <scope>NUCLEOTIDE SEQUENCE [LARGE SCALE GENOMIC DNA]</scope>
    <source>
        <strain evidence="2">RMSCC 3488</strain>
    </source>
</reference>
<reference evidence="1 2" key="1">
    <citation type="submission" date="2007-06" db="EMBL/GenBank/DDBJ databases">
        <title>The Genome Sequence of Coccidioides posadasii RMSCC_3488.</title>
        <authorList>
            <consortium name="Coccidioides Genome Resources Consortium"/>
            <consortium name="The Broad Institute Genome Sequencing Platform"/>
            <person name="Henn M.R."/>
            <person name="Sykes S."/>
            <person name="Young S."/>
            <person name="Jaffe D."/>
            <person name="Berlin A."/>
            <person name="Alvarez P."/>
            <person name="Butler J."/>
            <person name="Gnerre S."/>
            <person name="Grabherr M."/>
            <person name="Mauceli E."/>
            <person name="Brockman W."/>
            <person name="Kodira C."/>
            <person name="Alvarado L."/>
            <person name="Zeng Q."/>
            <person name="Crawford M."/>
            <person name="Antoine C."/>
            <person name="Devon K."/>
            <person name="Galgiani J."/>
            <person name="Orsborn K."/>
            <person name="Lewis M.L."/>
            <person name="Nusbaum C."/>
            <person name="Galagan J."/>
            <person name="Birren B."/>
        </authorList>
    </citation>
    <scope>NUCLEOTIDE SEQUENCE [LARGE SCALE GENOMIC DNA]</scope>
    <source>
        <strain evidence="1 2">RMSCC 3488</strain>
    </source>
</reference>